<accession>A0A1B1BMM8</accession>
<dbReference type="KEGG" id="cart:PA27867_2818"/>
<reference evidence="2 3" key="1">
    <citation type="submission" date="2016-06" db="EMBL/GenBank/DDBJ databases">
        <title>Genome sequencing of Cryobacterium arcticum PAMC 27867.</title>
        <authorList>
            <person name="Lee J."/>
            <person name="Kim O.-S."/>
        </authorList>
    </citation>
    <scope>NUCLEOTIDE SEQUENCE [LARGE SCALE GENOMIC DNA]</scope>
    <source>
        <strain evidence="2 3">PAMC 27867</strain>
    </source>
</reference>
<evidence type="ECO:0000313" key="2">
    <source>
        <dbReference type="EMBL" id="ANP73756.1"/>
    </source>
</evidence>
<keyword evidence="1" id="KW-1133">Transmembrane helix</keyword>
<gene>
    <name evidence="2" type="ORF">PA27867_2818</name>
</gene>
<sequence>MGVQNGTVSWKRLSVVMIWLVAVVCAVLTGALVAPENRLVWVSLSLAGCTILTLAAQLSTGQKEGYVHRVTLSLVGAVTVLATATGVFAFYGLV</sequence>
<keyword evidence="1" id="KW-0472">Membrane</keyword>
<dbReference type="Proteomes" id="UP000092582">
    <property type="component" value="Chromosome 1"/>
</dbReference>
<dbReference type="EMBL" id="CP016282">
    <property type="protein sequence ID" value="ANP73756.1"/>
    <property type="molecule type" value="Genomic_DNA"/>
</dbReference>
<organism evidence="2 3">
    <name type="scientific">Cryobacterium arcticum</name>
    <dbReference type="NCBI Taxonomy" id="670052"/>
    <lineage>
        <taxon>Bacteria</taxon>
        <taxon>Bacillati</taxon>
        <taxon>Actinomycetota</taxon>
        <taxon>Actinomycetes</taxon>
        <taxon>Micrococcales</taxon>
        <taxon>Microbacteriaceae</taxon>
        <taxon>Cryobacterium</taxon>
    </lineage>
</organism>
<protein>
    <submittedName>
        <fullName evidence="2">Uncharacterized protein</fullName>
    </submittedName>
</protein>
<evidence type="ECO:0000313" key="3">
    <source>
        <dbReference type="Proteomes" id="UP000092582"/>
    </source>
</evidence>
<keyword evidence="1" id="KW-0812">Transmembrane</keyword>
<name>A0A1B1BMM8_9MICO</name>
<proteinExistence type="predicted"/>
<feature type="transmembrane region" description="Helical" evidence="1">
    <location>
        <begin position="12"/>
        <end position="33"/>
    </location>
</feature>
<dbReference type="AlphaFoldDB" id="A0A1B1BMM8"/>
<dbReference type="STRING" id="670052.PA27867_2818"/>
<feature type="transmembrane region" description="Helical" evidence="1">
    <location>
        <begin position="70"/>
        <end position="93"/>
    </location>
</feature>
<evidence type="ECO:0000256" key="1">
    <source>
        <dbReference type="SAM" id="Phobius"/>
    </source>
</evidence>
<feature type="transmembrane region" description="Helical" evidence="1">
    <location>
        <begin position="39"/>
        <end position="58"/>
    </location>
</feature>
<keyword evidence="3" id="KW-1185">Reference proteome</keyword>